<dbReference type="RefSeq" id="WP_014074173.1">
    <property type="nucleotide sequence ID" value="NZ_AYYL01000065.1"/>
</dbReference>
<sequence length="198" mass="23295">MLNREKEGLLTDMYEGLEYQVLEDLCNEWEFDNDVSVGKFVEQRIDRPFPSEEEACKMLDMRVFCAWMDKDCELGKYEEFIRSSSDKEDSAAILTRCKEELCGDLYCLRARRLSGEFLVIHNTGDIYSYTPGLFEEELDLDLVKRQIDSLGQEDLLVGCLFDLNRLVTVAAHRCYPELIQYVIQHQEDYEQFVKEKYC</sequence>
<evidence type="ECO:0000313" key="1">
    <source>
        <dbReference type="EMBL" id="SFG60627.1"/>
    </source>
</evidence>
<proteinExistence type="predicted"/>
<protein>
    <submittedName>
        <fullName evidence="1">Uncharacterized protein</fullName>
    </submittedName>
</protein>
<dbReference type="OrthoDB" id="9999556at2"/>
<evidence type="ECO:0000313" key="2">
    <source>
        <dbReference type="Proteomes" id="UP000182635"/>
    </source>
</evidence>
<dbReference type="EMBL" id="FOPI01000050">
    <property type="protein sequence ID" value="SFG60627.1"/>
    <property type="molecule type" value="Genomic_DNA"/>
</dbReference>
<name>A0A1I2TBG8_9LACO</name>
<reference evidence="2" key="1">
    <citation type="submission" date="2016-10" db="EMBL/GenBank/DDBJ databases">
        <authorList>
            <person name="Varghese N."/>
            <person name="Submissions S."/>
        </authorList>
    </citation>
    <scope>NUCLEOTIDE SEQUENCE [LARGE SCALE GENOMIC DNA]</scope>
    <source>
        <strain evidence="2">DSM 20403</strain>
    </source>
</reference>
<accession>A0A1I2TBG8</accession>
<gene>
    <name evidence="1" type="ORF">SAMN02910432_02009</name>
</gene>
<dbReference type="AlphaFoldDB" id="A0A1I2TBG8"/>
<dbReference type="GeneID" id="29801654"/>
<organism evidence="1 2">
    <name type="scientific">Ligilactobacillus ruminis DSM 20403 = NBRC 102161</name>
    <dbReference type="NCBI Taxonomy" id="1423798"/>
    <lineage>
        <taxon>Bacteria</taxon>
        <taxon>Bacillati</taxon>
        <taxon>Bacillota</taxon>
        <taxon>Bacilli</taxon>
        <taxon>Lactobacillales</taxon>
        <taxon>Lactobacillaceae</taxon>
        <taxon>Ligilactobacillus</taxon>
    </lineage>
</organism>
<dbReference type="Proteomes" id="UP000182635">
    <property type="component" value="Unassembled WGS sequence"/>
</dbReference>